<dbReference type="Proteomes" id="UP000466730">
    <property type="component" value="Unassembled WGS sequence"/>
</dbReference>
<dbReference type="Pfam" id="PF00665">
    <property type="entry name" value="rve"/>
    <property type="match status" value="1"/>
</dbReference>
<dbReference type="PROSITE" id="PS50994">
    <property type="entry name" value="INTEGRASE"/>
    <property type="match status" value="1"/>
</dbReference>
<dbReference type="PANTHER" id="PTHR35004">
    <property type="entry name" value="TRANSPOSASE RV3428C-RELATED"/>
    <property type="match status" value="1"/>
</dbReference>
<evidence type="ECO:0000259" key="3">
    <source>
        <dbReference type="PROSITE" id="PS50532"/>
    </source>
</evidence>
<dbReference type="PROSITE" id="PS50532">
    <property type="entry name" value="HTH_IS408"/>
    <property type="match status" value="1"/>
</dbReference>
<dbReference type="EMBL" id="WJPO01000061">
    <property type="protein sequence ID" value="MRH22946.1"/>
    <property type="molecule type" value="Genomic_DNA"/>
</dbReference>
<feature type="region of interest" description="Disordered" evidence="2">
    <location>
        <begin position="487"/>
        <end position="510"/>
    </location>
</feature>
<dbReference type="AlphaFoldDB" id="A0A844B982"/>
<dbReference type="InterPro" id="IPR012337">
    <property type="entry name" value="RNaseH-like_sf"/>
</dbReference>
<evidence type="ECO:0000313" key="5">
    <source>
        <dbReference type="EMBL" id="MRH22946.1"/>
    </source>
</evidence>
<dbReference type="InterPro" id="IPR001584">
    <property type="entry name" value="Integrase_cat-core"/>
</dbReference>
<dbReference type="OrthoDB" id="2065409at2"/>
<evidence type="ECO:0000256" key="2">
    <source>
        <dbReference type="SAM" id="MobiDB-lite"/>
    </source>
</evidence>
<evidence type="ECO:0000313" key="6">
    <source>
        <dbReference type="Proteomes" id="UP000466730"/>
    </source>
</evidence>
<reference evidence="5 6" key="1">
    <citation type="submission" date="2019-11" db="EMBL/GenBank/DDBJ databases">
        <title>Draft Whole-Genome sequence of the marine photosynthetic bacterium Rhodovulum strictum DSM 11289.</title>
        <authorList>
            <person name="Kyndt J.A."/>
            <person name="Meyer T.E."/>
        </authorList>
    </citation>
    <scope>NUCLEOTIDE SEQUENCE [LARGE SCALE GENOMIC DNA]</scope>
    <source>
        <strain evidence="5 6">DSM 11289</strain>
    </source>
</reference>
<sequence>MRRLPMRKIAEALRLKAAGLSTRKIAVSLNVGQSTVSEYLKRAQMAGMSWPLPDGIDEAALERRLFHPVGEATRRGLAQPDWSAVHVQMRQRGVTLSLIWEEYRATHPKDGYGYSRFCDLYRRWEGRLSPTMRQHHVAGERVFVDYAGDTVEVVDGETGEVRAAQIFVGVLGASNYTYVEASWTQSLPDWIGAHARMLAFFGGVPDQIVSDNLKAGVTKACFHEPQINRTYAEMAAHYGTAILPARPYKPRDKAKVEVGVLLVQRWVIARLRKRRFFSLSELNAAIRDLLPGLNGKVTRHLGASRQALFEQLDKPALKPLPDRPYDYADWLERRAGLDYHVEVEKHYYSVPHTLLKKTLWVRITARTVEIFHEGQRVASHVRTSGNRKHTTVAAHMPASHRRYAGMTPAEIRRRAEQIGPNTAALVELILRTKPHPEQGYRACLGIVRLAKPHGRDALEAACLRAHEIGGQSYSSVKSILQNKLHRQRPETPAEGPVITHPNIRGSGYFQ</sequence>
<dbReference type="InterPro" id="IPR054353">
    <property type="entry name" value="IstA-like_C"/>
</dbReference>
<dbReference type="GO" id="GO:0003676">
    <property type="term" value="F:nucleic acid binding"/>
    <property type="evidence" value="ECO:0007669"/>
    <property type="project" value="InterPro"/>
</dbReference>
<accession>A0A844B982</accession>
<dbReference type="InterPro" id="IPR036397">
    <property type="entry name" value="RNaseH_sf"/>
</dbReference>
<comment type="caution">
    <text evidence="5">The sequence shown here is derived from an EMBL/GenBank/DDBJ whole genome shotgun (WGS) entry which is preliminary data.</text>
</comment>
<dbReference type="NCBIfam" id="NF033546">
    <property type="entry name" value="transpos_IS21"/>
    <property type="match status" value="1"/>
</dbReference>
<feature type="domain" description="Integrase catalytic" evidence="4">
    <location>
        <begin position="126"/>
        <end position="316"/>
    </location>
</feature>
<proteinExistence type="inferred from homology"/>
<dbReference type="Gene3D" id="3.30.420.10">
    <property type="entry name" value="Ribonuclease H-like superfamily/Ribonuclease H"/>
    <property type="match status" value="1"/>
</dbReference>
<evidence type="ECO:0000256" key="1">
    <source>
        <dbReference type="ARBA" id="ARBA00009277"/>
    </source>
</evidence>
<keyword evidence="6" id="KW-1185">Reference proteome</keyword>
<dbReference type="RefSeq" id="WP_153750198.1">
    <property type="nucleotide sequence ID" value="NZ_WJPO01000061.1"/>
</dbReference>
<name>A0A844B982_9RHOB</name>
<comment type="similarity">
    <text evidence="1">Belongs to the transposase IS21/IS408/IS1162 family.</text>
</comment>
<dbReference type="SUPFAM" id="SSF53098">
    <property type="entry name" value="Ribonuclease H-like"/>
    <property type="match status" value="1"/>
</dbReference>
<organism evidence="5 6">
    <name type="scientific">Rhodovulum strictum</name>
    <dbReference type="NCBI Taxonomy" id="58314"/>
    <lineage>
        <taxon>Bacteria</taxon>
        <taxon>Pseudomonadati</taxon>
        <taxon>Pseudomonadota</taxon>
        <taxon>Alphaproteobacteria</taxon>
        <taxon>Rhodobacterales</taxon>
        <taxon>Paracoccaceae</taxon>
        <taxon>Rhodovulum</taxon>
    </lineage>
</organism>
<protein>
    <submittedName>
        <fullName evidence="5">IS21 family transposase</fullName>
    </submittedName>
</protein>
<dbReference type="PANTHER" id="PTHR35004:SF8">
    <property type="entry name" value="TRANSPOSASE RV3428C-RELATED"/>
    <property type="match status" value="1"/>
</dbReference>
<dbReference type="Pfam" id="PF22483">
    <property type="entry name" value="Mu-transpos_C_2"/>
    <property type="match status" value="1"/>
</dbReference>
<evidence type="ECO:0000259" key="4">
    <source>
        <dbReference type="PROSITE" id="PS50994"/>
    </source>
</evidence>
<dbReference type="InterPro" id="IPR017895">
    <property type="entry name" value="HTH_IS408/IS1162_type"/>
</dbReference>
<dbReference type="GO" id="GO:0015074">
    <property type="term" value="P:DNA integration"/>
    <property type="evidence" value="ECO:0007669"/>
    <property type="project" value="InterPro"/>
</dbReference>
<feature type="domain" description="HTH IS408-type" evidence="3">
    <location>
        <begin position="9"/>
        <end position="89"/>
    </location>
</feature>
<gene>
    <name evidence="5" type="ORF">GH815_18505</name>
</gene>